<dbReference type="EMBL" id="QLMC01000003">
    <property type="protein sequence ID" value="RAJ97627.1"/>
    <property type="molecule type" value="Genomic_DNA"/>
</dbReference>
<keyword evidence="2" id="KW-0560">Oxidoreductase</keyword>
<organism evidence="2 3">
    <name type="scientific">Larkinella arboricola</name>
    <dbReference type="NCBI Taxonomy" id="643671"/>
    <lineage>
        <taxon>Bacteria</taxon>
        <taxon>Pseudomonadati</taxon>
        <taxon>Bacteroidota</taxon>
        <taxon>Cytophagia</taxon>
        <taxon>Cytophagales</taxon>
        <taxon>Spirosomataceae</taxon>
        <taxon>Larkinella</taxon>
    </lineage>
</organism>
<reference evidence="2 3" key="1">
    <citation type="submission" date="2018-06" db="EMBL/GenBank/DDBJ databases">
        <title>Genomic Encyclopedia of Archaeal and Bacterial Type Strains, Phase II (KMG-II): from individual species to whole genera.</title>
        <authorList>
            <person name="Goeker M."/>
        </authorList>
    </citation>
    <scope>NUCLEOTIDE SEQUENCE [LARGE SCALE GENOMIC DNA]</scope>
    <source>
        <strain evidence="2 3">DSM 21851</strain>
    </source>
</reference>
<evidence type="ECO:0000313" key="3">
    <source>
        <dbReference type="Proteomes" id="UP000248790"/>
    </source>
</evidence>
<dbReference type="RefSeq" id="WP_111629182.1">
    <property type="nucleotide sequence ID" value="NZ_QLMC01000003.1"/>
</dbReference>
<keyword evidence="2" id="KW-0456">Lyase</keyword>
<dbReference type="InterPro" id="IPR029068">
    <property type="entry name" value="Glyas_Bleomycin-R_OHBP_Dase"/>
</dbReference>
<keyword evidence="2" id="KW-0223">Dioxygenase</keyword>
<dbReference type="PANTHER" id="PTHR39175:SF1">
    <property type="entry name" value="FAMILY PROTEIN, PUTATIVE (AFU_ORTHOLOGUE AFUA_3G15060)-RELATED"/>
    <property type="match status" value="1"/>
</dbReference>
<dbReference type="GO" id="GO:0016829">
    <property type="term" value="F:lyase activity"/>
    <property type="evidence" value="ECO:0007669"/>
    <property type="project" value="UniProtKB-KW"/>
</dbReference>
<comment type="caution">
    <text evidence="2">The sequence shown here is derived from an EMBL/GenBank/DDBJ whole genome shotgun (WGS) entry which is preliminary data.</text>
</comment>
<accession>A0A327WWD3</accession>
<dbReference type="Gene3D" id="3.10.180.10">
    <property type="entry name" value="2,3-Dihydroxybiphenyl 1,2-Dioxygenase, domain 1"/>
    <property type="match status" value="1"/>
</dbReference>
<dbReference type="GO" id="GO:0051213">
    <property type="term" value="F:dioxygenase activity"/>
    <property type="evidence" value="ECO:0007669"/>
    <property type="project" value="UniProtKB-KW"/>
</dbReference>
<keyword evidence="3" id="KW-1185">Reference proteome</keyword>
<proteinExistence type="predicted"/>
<evidence type="ECO:0000259" key="1">
    <source>
        <dbReference type="PROSITE" id="PS51819"/>
    </source>
</evidence>
<dbReference type="InterPro" id="IPR004360">
    <property type="entry name" value="Glyas_Fos-R_dOase_dom"/>
</dbReference>
<dbReference type="PANTHER" id="PTHR39175">
    <property type="entry name" value="FAMILY PROTEIN, PUTATIVE (AFU_ORTHOLOGUE AFUA_3G15060)-RELATED"/>
    <property type="match status" value="1"/>
</dbReference>
<sequence>MIHFKRLDHVLIPIPEGKKEEARTFYSDVLGLKEVPGQHPGGALWFSIADIELHLREEAGGTYSKRHPAFEITNLEEAKRELERRGIEITYSSEIDGRQRFFFHDPFGNRFELLQFVA</sequence>
<dbReference type="InterPro" id="IPR037523">
    <property type="entry name" value="VOC_core"/>
</dbReference>
<dbReference type="Proteomes" id="UP000248790">
    <property type="component" value="Unassembled WGS sequence"/>
</dbReference>
<dbReference type="AlphaFoldDB" id="A0A327WWD3"/>
<dbReference type="PROSITE" id="PS51819">
    <property type="entry name" value="VOC"/>
    <property type="match status" value="1"/>
</dbReference>
<dbReference type="Pfam" id="PF00903">
    <property type="entry name" value="Glyoxalase"/>
    <property type="match status" value="1"/>
</dbReference>
<protein>
    <submittedName>
        <fullName evidence="2">Catechol 2,3-dioxygenase-like lactoylglutathione lyase family enzyme</fullName>
    </submittedName>
</protein>
<feature type="domain" description="VOC" evidence="1">
    <location>
        <begin position="6"/>
        <end position="116"/>
    </location>
</feature>
<name>A0A327WWD3_LARAB</name>
<gene>
    <name evidence="2" type="ORF">LX87_02530</name>
</gene>
<dbReference type="OrthoDB" id="9813630at2"/>
<evidence type="ECO:0000313" key="2">
    <source>
        <dbReference type="EMBL" id="RAJ97627.1"/>
    </source>
</evidence>
<dbReference type="SUPFAM" id="SSF54593">
    <property type="entry name" value="Glyoxalase/Bleomycin resistance protein/Dihydroxybiphenyl dioxygenase"/>
    <property type="match status" value="1"/>
</dbReference>